<evidence type="ECO:0000313" key="3">
    <source>
        <dbReference type="Proteomes" id="UP000323386"/>
    </source>
</evidence>
<organism evidence="2 3">
    <name type="scientific">Pseudozyma flocculosa</name>
    <dbReference type="NCBI Taxonomy" id="84751"/>
    <lineage>
        <taxon>Eukaryota</taxon>
        <taxon>Fungi</taxon>
        <taxon>Dikarya</taxon>
        <taxon>Basidiomycota</taxon>
        <taxon>Ustilaginomycotina</taxon>
        <taxon>Ustilaginomycetes</taxon>
        <taxon>Ustilaginales</taxon>
        <taxon>Ustilaginaceae</taxon>
        <taxon>Pseudozyma</taxon>
    </lineage>
</organism>
<protein>
    <submittedName>
        <fullName evidence="2">Uncharacterized protein</fullName>
    </submittedName>
</protein>
<dbReference type="AlphaFoldDB" id="A0A5C3FAB9"/>
<sequence length="511" mass="55175">MAACLHAWLGADSLRGRDAAQVLLELGMQPGPARGWARFGPSPSPAQPSYLQRPLGVRVCGHADRSPMWQAAKLVASSGMRACMHAFPAPSTNRPSLVGLPPRSFTLPSLQLCSDATYRSPLPAYNRWHRTAEGRAHALAAAQHLLPQPRAPALGHTLSGSVVLAHESRELSVACRSASHCQRDAACSKAKLWRGKATHRTASHRNACAAPRRPASLVRLRDWTFGQKSGHGAAVSVLEPTSARTRLSLVLRPVAPLLLQEAGTAANGRAALSLWSKGTDADPTERKKGSSKGLKGGQSSSHLLPSFPSLPIQPPPSLPSTLGFDMIGNIFSWGAAPNKRAADPTSSSASSRASANIRHRYEMPTPAQHRHSHRIDTLGPHRKYEISTSTGLQFDTLLRPTTASVNGGHVHVLLDEMCKQLRSQPTCLNAMAAQQESLNKTVKRLNAKVAAYSSTKPKDIGFHEPRDTPCVNFNIKRCKGCSNPHECLLCRANHPVHRCKIAAMQEEELSR</sequence>
<name>A0A5C3FAB9_9BASI</name>
<keyword evidence="3" id="KW-1185">Reference proteome</keyword>
<proteinExistence type="predicted"/>
<reference evidence="2 3" key="1">
    <citation type="submission" date="2018-03" db="EMBL/GenBank/DDBJ databases">
        <authorList>
            <person name="Guldener U."/>
        </authorList>
    </citation>
    <scope>NUCLEOTIDE SEQUENCE [LARGE SCALE GENOMIC DNA]</scope>
    <source>
        <strain evidence="2 3">DAOM196992</strain>
    </source>
</reference>
<evidence type="ECO:0000313" key="2">
    <source>
        <dbReference type="EMBL" id="SPO41384.1"/>
    </source>
</evidence>
<accession>A0A5C3FAB9</accession>
<feature type="region of interest" description="Disordered" evidence="1">
    <location>
        <begin position="277"/>
        <end position="315"/>
    </location>
</feature>
<feature type="compositionally biased region" description="Low complexity" evidence="1">
    <location>
        <begin position="291"/>
        <end position="310"/>
    </location>
</feature>
<evidence type="ECO:0000256" key="1">
    <source>
        <dbReference type="SAM" id="MobiDB-lite"/>
    </source>
</evidence>
<dbReference type="EMBL" id="OOIP01000027">
    <property type="protein sequence ID" value="SPO41384.1"/>
    <property type="molecule type" value="Genomic_DNA"/>
</dbReference>
<gene>
    <name evidence="2" type="ORF">PSFLO_06866</name>
</gene>
<dbReference type="Proteomes" id="UP000323386">
    <property type="component" value="Unassembled WGS sequence"/>
</dbReference>
<feature type="compositionally biased region" description="Basic and acidic residues" evidence="1">
    <location>
        <begin position="279"/>
        <end position="288"/>
    </location>
</feature>